<organism evidence="2 3">
    <name type="scientific">Vibrio spartinae</name>
    <dbReference type="NCBI Taxonomy" id="1918945"/>
    <lineage>
        <taxon>Bacteria</taxon>
        <taxon>Pseudomonadati</taxon>
        <taxon>Pseudomonadota</taxon>
        <taxon>Gammaproteobacteria</taxon>
        <taxon>Vibrionales</taxon>
        <taxon>Vibrionaceae</taxon>
        <taxon>Vibrio</taxon>
    </lineage>
</organism>
<name>A0A1N6MBI6_9VIBR</name>
<dbReference type="Proteomes" id="UP000184774">
    <property type="component" value="Unassembled WGS sequence"/>
</dbReference>
<feature type="region of interest" description="Disordered" evidence="1">
    <location>
        <begin position="42"/>
        <end position="64"/>
    </location>
</feature>
<dbReference type="RefSeq" id="WP_074375175.1">
    <property type="nucleotide sequence ID" value="NZ_AP024908.1"/>
</dbReference>
<dbReference type="AlphaFoldDB" id="A0A1N6MBI6"/>
<protein>
    <submittedName>
        <fullName evidence="2">Uncharacterized protein</fullName>
    </submittedName>
</protein>
<dbReference type="OrthoDB" id="9919122at2"/>
<gene>
    <name evidence="2" type="ORF">VSP9026_04607</name>
</gene>
<accession>A0A1N6MBI6</accession>
<feature type="compositionally biased region" description="Acidic residues" evidence="1">
    <location>
        <begin position="48"/>
        <end position="58"/>
    </location>
</feature>
<evidence type="ECO:0000256" key="1">
    <source>
        <dbReference type="SAM" id="MobiDB-lite"/>
    </source>
</evidence>
<evidence type="ECO:0000313" key="2">
    <source>
        <dbReference type="EMBL" id="SIO96783.1"/>
    </source>
</evidence>
<dbReference type="EMBL" id="FSSB01000061">
    <property type="protein sequence ID" value="SIO96783.1"/>
    <property type="molecule type" value="Genomic_DNA"/>
</dbReference>
<reference evidence="2 3" key="1">
    <citation type="submission" date="2016-12" db="EMBL/GenBank/DDBJ databases">
        <authorList>
            <person name="Song W.-J."/>
            <person name="Kurnit D.M."/>
        </authorList>
    </citation>
    <scope>NUCLEOTIDE SEQUENCE [LARGE SCALE GENOMIC DNA]</scope>
    <source>
        <strain evidence="2 3">CECT 9026</strain>
    </source>
</reference>
<proteinExistence type="predicted"/>
<evidence type="ECO:0000313" key="3">
    <source>
        <dbReference type="Proteomes" id="UP000184774"/>
    </source>
</evidence>
<sequence>MISLKSLPRALKSDSLAQYYQRRLEQTSQALEQEAIQNMLSLLSLNDSDGEEKDEKDEKDEKQK</sequence>